<evidence type="ECO:0000256" key="2">
    <source>
        <dbReference type="ARBA" id="ARBA00023239"/>
    </source>
</evidence>
<proteinExistence type="predicted"/>
<dbReference type="GO" id="GO:0003857">
    <property type="term" value="F:(3S)-3-hydroxyacyl-CoA dehydrogenase (NAD+) activity"/>
    <property type="evidence" value="ECO:0007669"/>
    <property type="project" value="UniProtKB-EC"/>
</dbReference>
<dbReference type="SUPFAM" id="SSF52096">
    <property type="entry name" value="ClpP/crotonase"/>
    <property type="match status" value="1"/>
</dbReference>
<evidence type="ECO:0000256" key="1">
    <source>
        <dbReference type="ARBA" id="ARBA00023235"/>
    </source>
</evidence>
<accession>A0A934MDX4</accession>
<dbReference type="EMBL" id="JAEKPD010000007">
    <property type="protein sequence ID" value="MBJ3762841.1"/>
    <property type="molecule type" value="Genomic_DNA"/>
</dbReference>
<evidence type="ECO:0000256" key="4">
    <source>
        <dbReference type="ARBA" id="ARBA00049556"/>
    </source>
</evidence>
<dbReference type="InterPro" id="IPR008927">
    <property type="entry name" value="6-PGluconate_DH-like_C_sf"/>
</dbReference>
<keyword evidence="7" id="KW-1185">Reference proteome</keyword>
<feature type="domain" description="3-hydroxyacyl-CoA dehydrogenase NAD binding" evidence="5">
    <location>
        <begin position="268"/>
        <end position="439"/>
    </location>
</feature>
<dbReference type="PANTHER" id="PTHR23309">
    <property type="entry name" value="3-HYDROXYACYL-COA DEHYROGENASE"/>
    <property type="match status" value="1"/>
</dbReference>
<dbReference type="AlphaFoldDB" id="A0A934MDX4"/>
<dbReference type="GO" id="GO:0006635">
    <property type="term" value="P:fatty acid beta-oxidation"/>
    <property type="evidence" value="ECO:0007669"/>
    <property type="project" value="TreeGrafter"/>
</dbReference>
<keyword evidence="3" id="KW-0511">Multifunctional enzyme</keyword>
<dbReference type="PANTHER" id="PTHR23309:SF49">
    <property type="entry name" value="PEROXISOMAL BIFUNCTIONAL ENZYME"/>
    <property type="match status" value="1"/>
</dbReference>
<dbReference type="Gene3D" id="3.40.50.720">
    <property type="entry name" value="NAD(P)-binding Rossmann-like Domain"/>
    <property type="match status" value="1"/>
</dbReference>
<dbReference type="GO" id="GO:0070403">
    <property type="term" value="F:NAD+ binding"/>
    <property type="evidence" value="ECO:0007669"/>
    <property type="project" value="InterPro"/>
</dbReference>
<protein>
    <submittedName>
        <fullName evidence="6">Enoyl-CoA hydratase/isomerase family protein</fullName>
    </submittedName>
</protein>
<dbReference type="Proteomes" id="UP000642488">
    <property type="component" value="Unassembled WGS sequence"/>
</dbReference>
<keyword evidence="2" id="KW-0456">Lyase</keyword>
<dbReference type="SUPFAM" id="SSF48179">
    <property type="entry name" value="6-phosphogluconate dehydrogenase C-terminal domain-like"/>
    <property type="match status" value="1"/>
</dbReference>
<dbReference type="Pfam" id="PF02737">
    <property type="entry name" value="3HCDH_N"/>
    <property type="match status" value="1"/>
</dbReference>
<dbReference type="Pfam" id="PF00378">
    <property type="entry name" value="ECH_1"/>
    <property type="match status" value="1"/>
</dbReference>
<keyword evidence="1" id="KW-0413">Isomerase</keyword>
<evidence type="ECO:0000313" key="7">
    <source>
        <dbReference type="Proteomes" id="UP000642488"/>
    </source>
</evidence>
<dbReference type="RefSeq" id="WP_198916003.1">
    <property type="nucleotide sequence ID" value="NZ_JAEKPD010000007.1"/>
</dbReference>
<dbReference type="InterPro" id="IPR001753">
    <property type="entry name" value="Enoyl-CoA_hydra/iso"/>
</dbReference>
<dbReference type="InterPro" id="IPR029045">
    <property type="entry name" value="ClpP/crotonase-like_dom_sf"/>
</dbReference>
<comment type="caution">
    <text evidence="6">The sequence shown here is derived from an EMBL/GenBank/DDBJ whole genome shotgun (WGS) entry which is preliminary data.</text>
</comment>
<dbReference type="InterPro" id="IPR006176">
    <property type="entry name" value="3-OHacyl-CoA_DH_NAD-bd"/>
</dbReference>
<comment type="catalytic activity">
    <reaction evidence="4">
        <text>a (3S)-3-hydroxyacyl-CoA + NAD(+) = a 3-oxoacyl-CoA + NADH + H(+)</text>
        <dbReference type="Rhea" id="RHEA:22432"/>
        <dbReference type="ChEBI" id="CHEBI:15378"/>
        <dbReference type="ChEBI" id="CHEBI:57318"/>
        <dbReference type="ChEBI" id="CHEBI:57540"/>
        <dbReference type="ChEBI" id="CHEBI:57945"/>
        <dbReference type="ChEBI" id="CHEBI:90726"/>
        <dbReference type="EC" id="1.1.1.35"/>
    </reaction>
</comment>
<sequence>MSVKMTDGVAQIALPAWLDAAGLGALSLELAQALGDPAVKGITLIGGARAFCLGLPVDAPRTDTPRDLARRIRVARKPVVAAIRGAAQGAGLELALAARMRVAHPQARVSLPQIRTGQPPSALGSQTLPVLVGADAALRMLLGGATLAADAAPDGLIDLLDDAPEDAAAALARAAASAPDRMGLADPQAYLAAVAKARTERSILDVRARIVDCVEAALILPGFAAEQMEAQADADAQASPASRALRRLARDEAANAQRDVTATLPPRVAILGGTTIAGRLAEACLHAGAEVDLVALDDAGLAHAAGTVIDRVETLAAAGGISAERIDGMLNLFRPGVDMEPLRKVGFVVEAATGDPGLRAELAQAIELFTEPGTPIALGGSDTDPGAHLSSDRSGDALGFHLPPGADGLAEIAITDATTPLAREAGVALARALGRRAILTGVSAGRVVAKLAEVSLATAEAMIVEGADPARIDTALKDRFAIARGPLARAQAAGLAATQKRRAALGWGQGALIELMVSAGLASLDDAAAVAAELRASDDRPRRAWTDTAIANRWLAALTGAAARLLSDGAVRRASDLNIASLPALDLPRLSGGLLFAADRAGLLELQNILRAAGETPPDLLESMVKNGQRFGDL</sequence>
<dbReference type="Gene3D" id="3.90.226.10">
    <property type="entry name" value="2-enoyl-CoA Hydratase, Chain A, domain 1"/>
    <property type="match status" value="1"/>
</dbReference>
<evidence type="ECO:0000256" key="3">
    <source>
        <dbReference type="ARBA" id="ARBA00023268"/>
    </source>
</evidence>
<dbReference type="InterPro" id="IPR036291">
    <property type="entry name" value="NAD(P)-bd_dom_sf"/>
</dbReference>
<dbReference type="CDD" id="cd06558">
    <property type="entry name" value="crotonase-like"/>
    <property type="match status" value="1"/>
</dbReference>
<evidence type="ECO:0000259" key="5">
    <source>
        <dbReference type="Pfam" id="PF02737"/>
    </source>
</evidence>
<evidence type="ECO:0000313" key="6">
    <source>
        <dbReference type="EMBL" id="MBJ3762841.1"/>
    </source>
</evidence>
<gene>
    <name evidence="6" type="ORF">ILP92_08790</name>
</gene>
<reference evidence="6" key="1">
    <citation type="submission" date="2020-12" db="EMBL/GenBank/DDBJ databases">
        <title>Bacterial taxonomy.</title>
        <authorList>
            <person name="Pan X."/>
        </authorList>
    </citation>
    <scope>NUCLEOTIDE SEQUENCE</scope>
    <source>
        <strain evidence="6">KCTC 52957</strain>
    </source>
</reference>
<dbReference type="GO" id="GO:0016853">
    <property type="term" value="F:isomerase activity"/>
    <property type="evidence" value="ECO:0007669"/>
    <property type="project" value="UniProtKB-KW"/>
</dbReference>
<name>A0A934MDX4_9RHOB</name>
<organism evidence="6 7">
    <name type="scientific">Palleronia pontilimi</name>
    <dbReference type="NCBI Taxonomy" id="1964209"/>
    <lineage>
        <taxon>Bacteria</taxon>
        <taxon>Pseudomonadati</taxon>
        <taxon>Pseudomonadota</taxon>
        <taxon>Alphaproteobacteria</taxon>
        <taxon>Rhodobacterales</taxon>
        <taxon>Roseobacteraceae</taxon>
        <taxon>Palleronia</taxon>
    </lineage>
</organism>
<dbReference type="SUPFAM" id="SSF51735">
    <property type="entry name" value="NAD(P)-binding Rossmann-fold domains"/>
    <property type="match status" value="1"/>
</dbReference>
<dbReference type="GO" id="GO:0016829">
    <property type="term" value="F:lyase activity"/>
    <property type="evidence" value="ECO:0007669"/>
    <property type="project" value="UniProtKB-KW"/>
</dbReference>
<dbReference type="Gene3D" id="1.10.1040.50">
    <property type="match status" value="1"/>
</dbReference>